<evidence type="ECO:0000313" key="4">
    <source>
        <dbReference type="Proteomes" id="UP000325902"/>
    </source>
</evidence>
<proteinExistence type="predicted"/>
<evidence type="ECO:0000256" key="1">
    <source>
        <dbReference type="SAM" id="MobiDB-lite"/>
    </source>
</evidence>
<keyword evidence="2" id="KW-0812">Transmembrane</keyword>
<evidence type="ECO:0000256" key="2">
    <source>
        <dbReference type="SAM" id="Phobius"/>
    </source>
</evidence>
<accession>A0A5N5CTQ0</accession>
<dbReference type="Proteomes" id="UP000325902">
    <property type="component" value="Unassembled WGS sequence"/>
</dbReference>
<evidence type="ECO:0000313" key="3">
    <source>
        <dbReference type="EMBL" id="KAB2568719.1"/>
    </source>
</evidence>
<feature type="transmembrane region" description="Helical" evidence="2">
    <location>
        <begin position="57"/>
        <end position="76"/>
    </location>
</feature>
<keyword evidence="4" id="KW-1185">Reference proteome</keyword>
<name>A0A5N5CTQ0_9PEZI</name>
<dbReference type="AlphaFoldDB" id="A0A5N5CTQ0"/>
<dbReference type="OrthoDB" id="3656567at2759"/>
<gene>
    <name evidence="3" type="ORF">DBV05_g12601</name>
</gene>
<organism evidence="3 4">
    <name type="scientific">Lasiodiplodia theobromae</name>
    <dbReference type="NCBI Taxonomy" id="45133"/>
    <lineage>
        <taxon>Eukaryota</taxon>
        <taxon>Fungi</taxon>
        <taxon>Dikarya</taxon>
        <taxon>Ascomycota</taxon>
        <taxon>Pezizomycotina</taxon>
        <taxon>Dothideomycetes</taxon>
        <taxon>Dothideomycetes incertae sedis</taxon>
        <taxon>Botryosphaeriales</taxon>
        <taxon>Botryosphaeriaceae</taxon>
        <taxon>Lasiodiplodia</taxon>
    </lineage>
</organism>
<sequence>MKTIAKYKIYHQTASRQNPPYYHSDFILIQSTPRNSITNRHLHRPINHPLQTPTMKFNAILLLAAAAFSPVFSAAVSDAATECGSLGVMSLDGVAEGVDPASVRKCAEHPLGNTPNVESSSSSFAPVDDSNDTTTELGLEKRACWWGAEYGCTDGYCWKTCGAAGSGKWCWTASNSDGSGPWYTCSTYKNCNMGMACGTGKNCDSCGCSC</sequence>
<feature type="region of interest" description="Disordered" evidence="1">
    <location>
        <begin position="112"/>
        <end position="133"/>
    </location>
</feature>
<reference evidence="3 4" key="1">
    <citation type="journal article" date="2019" name="Sci. Rep.">
        <title>A multi-omics analysis of the grapevine pathogen Lasiodiplodia theobromae reveals that temperature affects the expression of virulence- and pathogenicity-related genes.</title>
        <authorList>
            <person name="Felix C."/>
            <person name="Meneses R."/>
            <person name="Goncalves M.F.M."/>
            <person name="Tilleman L."/>
            <person name="Duarte A.S."/>
            <person name="Jorrin-Novo J.V."/>
            <person name="Van de Peer Y."/>
            <person name="Deforce D."/>
            <person name="Van Nieuwerburgh F."/>
            <person name="Esteves A.C."/>
            <person name="Alves A."/>
        </authorList>
    </citation>
    <scope>NUCLEOTIDE SEQUENCE [LARGE SCALE GENOMIC DNA]</scope>
    <source>
        <strain evidence="3 4">LA-SOL3</strain>
    </source>
</reference>
<dbReference type="EMBL" id="VCHE01000289">
    <property type="protein sequence ID" value="KAB2568719.1"/>
    <property type="molecule type" value="Genomic_DNA"/>
</dbReference>
<keyword evidence="2" id="KW-1133">Transmembrane helix</keyword>
<comment type="caution">
    <text evidence="3">The sequence shown here is derived from an EMBL/GenBank/DDBJ whole genome shotgun (WGS) entry which is preliminary data.</text>
</comment>
<protein>
    <submittedName>
        <fullName evidence="3">Uncharacterized protein</fullName>
    </submittedName>
</protein>
<keyword evidence="2" id="KW-0472">Membrane</keyword>